<keyword evidence="7" id="KW-1185">Reference proteome</keyword>
<dbReference type="Pfam" id="PF20842">
    <property type="entry name" value="Rax2_2"/>
    <property type="match status" value="1"/>
</dbReference>
<evidence type="ECO:0000313" key="7">
    <source>
        <dbReference type="Proteomes" id="UP000612746"/>
    </source>
</evidence>
<feature type="domain" description="Rax2-like C-terminal" evidence="3">
    <location>
        <begin position="788"/>
        <end position="1029"/>
    </location>
</feature>
<dbReference type="EMBL" id="JAEPRA010000006">
    <property type="protein sequence ID" value="KAG2184143.1"/>
    <property type="molecule type" value="Genomic_DNA"/>
</dbReference>
<proteinExistence type="predicted"/>
<feature type="domain" description="Rax2-like second" evidence="4">
    <location>
        <begin position="218"/>
        <end position="302"/>
    </location>
</feature>
<dbReference type="PANTHER" id="PTHR31778">
    <property type="entry name" value="BUD SITE SELECTION PROTEIN RAX2"/>
    <property type="match status" value="1"/>
</dbReference>
<keyword evidence="2" id="KW-0732">Signal</keyword>
<evidence type="ECO:0000259" key="5">
    <source>
        <dbReference type="Pfam" id="PF20843"/>
    </source>
</evidence>
<dbReference type="Proteomes" id="UP000612746">
    <property type="component" value="Unassembled WGS sequence"/>
</dbReference>
<feature type="signal peptide" evidence="2">
    <location>
        <begin position="1"/>
        <end position="24"/>
    </location>
</feature>
<dbReference type="InterPro" id="IPR011043">
    <property type="entry name" value="Gal_Oxase/kelch_b-propeller"/>
</dbReference>
<evidence type="ECO:0000259" key="4">
    <source>
        <dbReference type="Pfam" id="PF20842"/>
    </source>
</evidence>
<dbReference type="InterPro" id="IPR024982">
    <property type="entry name" value="Rax2-like_C"/>
</dbReference>
<comment type="caution">
    <text evidence="6">The sequence shown here is derived from an EMBL/GenBank/DDBJ whole genome shotgun (WGS) entry which is preliminary data.</text>
</comment>
<evidence type="ECO:0000256" key="1">
    <source>
        <dbReference type="SAM" id="MobiDB-lite"/>
    </source>
</evidence>
<feature type="chain" id="PRO_5034366036" evidence="2">
    <location>
        <begin position="25"/>
        <end position="1039"/>
    </location>
</feature>
<dbReference type="Pfam" id="PF12768">
    <property type="entry name" value="Rax2"/>
    <property type="match status" value="1"/>
</dbReference>
<dbReference type="SUPFAM" id="SSF50965">
    <property type="entry name" value="Galactose oxidase, central domain"/>
    <property type="match status" value="1"/>
</dbReference>
<evidence type="ECO:0000256" key="2">
    <source>
        <dbReference type="SAM" id="SignalP"/>
    </source>
</evidence>
<dbReference type="AlphaFoldDB" id="A0A8H7Q1E9"/>
<dbReference type="Pfam" id="PF20843">
    <property type="entry name" value="Rax2_3"/>
    <property type="match status" value="1"/>
</dbReference>
<dbReference type="InterPro" id="IPR011044">
    <property type="entry name" value="Quino_amine_DH_bsu"/>
</dbReference>
<organism evidence="6 7">
    <name type="scientific">Umbelopsis vinacea</name>
    <dbReference type="NCBI Taxonomy" id="44442"/>
    <lineage>
        <taxon>Eukaryota</taxon>
        <taxon>Fungi</taxon>
        <taxon>Fungi incertae sedis</taxon>
        <taxon>Mucoromycota</taxon>
        <taxon>Mucoromycotina</taxon>
        <taxon>Umbelopsidomycetes</taxon>
        <taxon>Umbelopsidales</taxon>
        <taxon>Umbelopsidaceae</taxon>
        <taxon>Umbelopsis</taxon>
    </lineage>
</organism>
<dbReference type="GO" id="GO:1902929">
    <property type="term" value="C:plasma membrane of growing cell tip"/>
    <property type="evidence" value="ECO:0007669"/>
    <property type="project" value="TreeGrafter"/>
</dbReference>
<name>A0A8H7Q1E9_9FUNG</name>
<evidence type="ECO:0000313" key="6">
    <source>
        <dbReference type="EMBL" id="KAG2184143.1"/>
    </source>
</evidence>
<feature type="region of interest" description="Disordered" evidence="1">
    <location>
        <begin position="222"/>
        <end position="247"/>
    </location>
</feature>
<accession>A0A8H7Q1E9</accession>
<dbReference type="Gene3D" id="2.120.10.80">
    <property type="entry name" value="Kelch-type beta propeller"/>
    <property type="match status" value="1"/>
</dbReference>
<evidence type="ECO:0000259" key="3">
    <source>
        <dbReference type="Pfam" id="PF12768"/>
    </source>
</evidence>
<reference evidence="6" key="1">
    <citation type="submission" date="2020-12" db="EMBL/GenBank/DDBJ databases">
        <title>Metabolic potential, ecology and presence of endohyphal bacteria is reflected in genomic diversity of Mucoromycotina.</title>
        <authorList>
            <person name="Muszewska A."/>
            <person name="Okrasinska A."/>
            <person name="Steczkiewicz K."/>
            <person name="Drgas O."/>
            <person name="Orlowska M."/>
            <person name="Perlinska-Lenart U."/>
            <person name="Aleksandrzak-Piekarczyk T."/>
            <person name="Szatraj K."/>
            <person name="Zielenkiewicz U."/>
            <person name="Pilsyk S."/>
            <person name="Malc E."/>
            <person name="Mieczkowski P."/>
            <person name="Kruszewska J.S."/>
            <person name="Biernat P."/>
            <person name="Pawlowska J."/>
        </authorList>
    </citation>
    <scope>NUCLEOTIDE SEQUENCE</scope>
    <source>
        <strain evidence="6">WA0000051536</strain>
    </source>
</reference>
<gene>
    <name evidence="6" type="ORF">INT44_009158</name>
</gene>
<dbReference type="PANTHER" id="PTHR31778:SF2">
    <property type="entry name" value="BUD SITE SELECTION PROTEIN RAX2"/>
    <property type="match status" value="1"/>
</dbReference>
<feature type="domain" description="Rax2-like third" evidence="5">
    <location>
        <begin position="316"/>
        <end position="471"/>
    </location>
</feature>
<protein>
    <submittedName>
        <fullName evidence="6">Uncharacterized protein</fullName>
    </submittedName>
</protein>
<dbReference type="InterPro" id="IPR048266">
    <property type="entry name" value="Rax2-like_second"/>
</dbReference>
<sequence>MRKRLDQISLLGLSLASLLGSVVSSVDTSHIPGLDLSAFQQLGIVGDFAGLSRFSNPQQFESLDVNSATILSKSNNDTFESIISTPGTLNAACKLPQGGNSNAYDVYFAGSFTTINNTVTNNIAKMDTQTGNIVSLQSGLNGPVYALYCDPSSSTVYVGGAFNTSVMMWRSGTWTPMPWKALDGPVYTIAPNPVTNTIFFAGQFQSTMDGVYGNSTVSQPVPLNSPSSVGSGNTASNPTKNDPTSIICPTSTSNLHNHTWLLEDDTPGYWEANFGETVIPQTFRLANTFYDGRGTDKFGLVRTSVIMKACAYNILHASNGASSANCSDTPQGVTVTTGNWKECFVQGSYQYALTSTFPASELTTANASILFQPYVSSMGLYQLFVTTPGCVGTSTCGQRTQVDLTLTLSPGNTSVVTLDQTNTADARQMIYSGMISPTSDVFRPSILLSVAKSAVAPASGTVSIVADSIEVVNNSTGSTLVSILEFSMANYTSNTTSYKPLANQLPAGSIVRSMDASQGDLYISGTLSQNSSSSNLLKYQYATGQYSNLGNIQFTNSISSLVISGSSLFAGGNFTTVANGTTPAINYFGKYDLQGNTWSAAPSGLNGPVTALALSSDNQTLSVSGQFKDVTTNAVQYDNMQFNISSGTWFEPSYLLLGNIIQDVSKSDSDIYFGNFLGAQSIQTSDYASLATNGAISASPANLFANSNAVLNTGVIWDQGSGELIAAGGSFSLNGSIQNVALLSNGTWKAINVPIQGQVLSLAAINDLLLIGGSFNASLGSSSSSNFLVYNVAQQKAVATGGFSVSDGDTPAVNIIKVNPTDNNTIVAAGRFDTAGSLGCVNICSWNVQAGQWQSLGSGVQGKISDFTYYNSNWIAVGNLTLNGVTVYAASFDSGSQAWSPFNTSLPGPATTVFVNDAANHIFFAGQCQAEYDSNIEMAADQILLTDTQLGPSTQIHQVFAVPMQSPNDQSFLSASQTMLMVNGQLELVGFGNVSSALFDGATWYPTILSTTQSGKPGTIKQIFYKAQSINYTTTRKYP</sequence>
<dbReference type="SUPFAM" id="SSF50969">
    <property type="entry name" value="YVTN repeat-like/Quinoprotein amine dehydrogenase"/>
    <property type="match status" value="1"/>
</dbReference>
<dbReference type="OrthoDB" id="2503993at2759"/>
<dbReference type="InterPro" id="IPR015915">
    <property type="entry name" value="Kelch-typ_b-propeller"/>
</dbReference>
<dbReference type="InterPro" id="IPR048265">
    <property type="entry name" value="Rax2-like_third"/>
</dbReference>